<dbReference type="NCBIfam" id="NF000824">
    <property type="entry name" value="PRK00066.1"/>
    <property type="match status" value="1"/>
</dbReference>
<dbReference type="Pfam" id="PF00056">
    <property type="entry name" value="Ldh_1_N"/>
    <property type="match status" value="1"/>
</dbReference>
<dbReference type="InterPro" id="IPR036291">
    <property type="entry name" value="NAD(P)-bd_dom_sf"/>
</dbReference>
<feature type="binding site" evidence="8">
    <location>
        <begin position="115"/>
        <end position="117"/>
    </location>
    <ligand>
        <name>NAD(+)</name>
        <dbReference type="ChEBI" id="CHEBI:57540"/>
    </ligand>
</feature>
<dbReference type="HAMAP" id="MF_00488">
    <property type="entry name" value="Lactate_dehydrog"/>
    <property type="match status" value="1"/>
</dbReference>
<feature type="binding site" evidence="8">
    <location>
        <position position="140"/>
    </location>
    <ligand>
        <name>NAD(+)</name>
        <dbReference type="ChEBI" id="CHEBI:57540"/>
    </ligand>
</feature>
<evidence type="ECO:0000313" key="14">
    <source>
        <dbReference type="Proteomes" id="UP000246132"/>
    </source>
</evidence>
<keyword evidence="5 8" id="KW-0560">Oxidoreductase</keyword>
<feature type="binding site" evidence="8">
    <location>
        <begin position="117"/>
        <end position="120"/>
    </location>
    <ligand>
        <name>substrate</name>
    </ligand>
</feature>
<feature type="binding site" evidence="8">
    <location>
        <position position="85"/>
    </location>
    <ligand>
        <name>substrate</name>
    </ligand>
</feature>
<keyword evidence="14" id="KW-1185">Reference proteome</keyword>
<dbReference type="PANTHER" id="PTHR43128:SF16">
    <property type="entry name" value="L-LACTATE DEHYDROGENASE"/>
    <property type="match status" value="1"/>
</dbReference>
<dbReference type="AlphaFoldDB" id="A0A3A8AKQ2"/>
<dbReference type="RefSeq" id="WP_109766088.1">
    <property type="nucleotide sequence ID" value="NZ_QFWV02000007.1"/>
</dbReference>
<dbReference type="EMBL" id="QFWV02000007">
    <property type="protein sequence ID" value="RKF06443.1"/>
    <property type="molecule type" value="Genomic_DNA"/>
</dbReference>
<evidence type="ECO:0000313" key="13">
    <source>
        <dbReference type="EMBL" id="RKF06443.1"/>
    </source>
</evidence>
<reference evidence="13 14" key="1">
    <citation type="journal article" date="2018" name="Int. J. Syst. Bacteriol.">
        <title>Oceaniradius stylonemae gen. nov., sp. nov., isolated from a red alga, Stylonema cornu-cervi.</title>
        <authorList>
            <person name="Jeong S."/>
        </authorList>
    </citation>
    <scope>NUCLEOTIDE SEQUENCE [LARGE SCALE GENOMIC DNA]</scope>
    <source>
        <strain evidence="13 14">StC1</strain>
    </source>
</reference>
<dbReference type="Gene3D" id="3.90.110.10">
    <property type="entry name" value="Lactate dehydrogenase/glycoside hydrolase, family 4, C-terminal"/>
    <property type="match status" value="1"/>
</dbReference>
<dbReference type="InterPro" id="IPR015955">
    <property type="entry name" value="Lactate_DH/Glyco_Ohase_4_C"/>
</dbReference>
<evidence type="ECO:0000259" key="11">
    <source>
        <dbReference type="Pfam" id="PF00056"/>
    </source>
</evidence>
<feature type="binding site" evidence="8">
    <location>
        <position position="227"/>
    </location>
    <ligand>
        <name>substrate</name>
    </ligand>
</feature>
<feature type="binding site" evidence="8 10">
    <location>
        <position position="32"/>
    </location>
    <ligand>
        <name>NAD(+)</name>
        <dbReference type="ChEBI" id="CHEBI:57540"/>
    </ligand>
</feature>
<comment type="subunit">
    <text evidence="8">Homotetramer.</text>
</comment>
<dbReference type="CDD" id="cd05292">
    <property type="entry name" value="LDH_2"/>
    <property type="match status" value="1"/>
</dbReference>
<accession>A0A3A8AKQ2</accession>
<comment type="pathway">
    <text evidence="2 8">Fermentation; pyruvate fermentation to lactate; (S)-lactate from pyruvate: step 1/1.</text>
</comment>
<name>A0A3A8AKQ2_9HYPH</name>
<feature type="binding site" evidence="10">
    <location>
        <position position="92"/>
    </location>
    <ligand>
        <name>NAD(+)</name>
        <dbReference type="ChEBI" id="CHEBI:57540"/>
    </ligand>
</feature>
<evidence type="ECO:0000256" key="8">
    <source>
        <dbReference type="HAMAP-Rule" id="MF_00488"/>
    </source>
</evidence>
<evidence type="ECO:0000256" key="9">
    <source>
        <dbReference type="PIRSR" id="PIRSR000102-1"/>
    </source>
</evidence>
<dbReference type="Pfam" id="PF02866">
    <property type="entry name" value="Ldh_1_C"/>
    <property type="match status" value="1"/>
</dbReference>
<comment type="catalytic activity">
    <reaction evidence="7 8">
        <text>(S)-lactate + NAD(+) = pyruvate + NADH + H(+)</text>
        <dbReference type="Rhea" id="RHEA:23444"/>
        <dbReference type="ChEBI" id="CHEBI:15361"/>
        <dbReference type="ChEBI" id="CHEBI:15378"/>
        <dbReference type="ChEBI" id="CHEBI:16651"/>
        <dbReference type="ChEBI" id="CHEBI:57540"/>
        <dbReference type="ChEBI" id="CHEBI:57945"/>
        <dbReference type="EC" id="1.1.1.27"/>
    </reaction>
</comment>
<dbReference type="InterPro" id="IPR001236">
    <property type="entry name" value="Lactate/malate_DH_N"/>
</dbReference>
<dbReference type="GO" id="GO:0006089">
    <property type="term" value="P:lactate metabolic process"/>
    <property type="evidence" value="ECO:0007669"/>
    <property type="project" value="TreeGrafter"/>
</dbReference>
<dbReference type="PANTHER" id="PTHR43128">
    <property type="entry name" value="L-2-HYDROXYCARBOXYLATE DEHYDROGENASE (NAD(P)(+))"/>
    <property type="match status" value="1"/>
</dbReference>
<feature type="binding site" evidence="8">
    <location>
        <begin position="145"/>
        <end position="148"/>
    </location>
    <ligand>
        <name>substrate</name>
    </ligand>
</feature>
<dbReference type="InterPro" id="IPR011304">
    <property type="entry name" value="L-lactate_DH"/>
</dbReference>
<dbReference type="NCBIfam" id="TIGR01771">
    <property type="entry name" value="L-LDH-NAD"/>
    <property type="match status" value="1"/>
</dbReference>
<dbReference type="PROSITE" id="PS00064">
    <property type="entry name" value="L_LDH"/>
    <property type="match status" value="1"/>
</dbReference>
<dbReference type="Gene3D" id="3.40.50.720">
    <property type="entry name" value="NAD(P)-binding Rossmann-like Domain"/>
    <property type="match status" value="1"/>
</dbReference>
<dbReference type="GO" id="GO:0006096">
    <property type="term" value="P:glycolytic process"/>
    <property type="evidence" value="ECO:0007669"/>
    <property type="project" value="UniProtKB-UniRule"/>
</dbReference>
<sequence>MKIGIVGSGMVGSAAAYAMALRGSASEIVLVDRNADLASAHAQDISHAVPFADPMVVRAGDYADLAGAGIVVISAGVNQQPGETRLALLGRNAAVFREVVGALMKVVPDAIYLVASNPVDLMTYAVQRFSGLPTERVIGSGTILDTARFRVLLGDYLGIAPSSVHAYVLGEHGDSEVAVWSSAMAGNVPIAEFATQTGQHLTDEKRSEITDAVRNAAYTIISGKGSTYYGIGAGLARIVEAIAGDERAVLSVSTVTEEVEGVNAVPLSLPRIVGAKGIMAELRPDLDEGERAALRKSAETIAGLKGAIDSA</sequence>
<feature type="modified residue" description="Phosphotyrosine" evidence="8">
    <location>
        <position position="218"/>
    </location>
</feature>
<organism evidence="13 14">
    <name type="scientific">Oceaniradius stylonematis</name>
    <dbReference type="NCBI Taxonomy" id="2184161"/>
    <lineage>
        <taxon>Bacteria</taxon>
        <taxon>Pseudomonadati</taxon>
        <taxon>Pseudomonadota</taxon>
        <taxon>Alphaproteobacteria</taxon>
        <taxon>Hyphomicrobiales</taxon>
        <taxon>Ahrensiaceae</taxon>
        <taxon>Oceaniradius</taxon>
    </lineage>
</organism>
<gene>
    <name evidence="8" type="primary">ldh</name>
    <name evidence="13" type="ORF">DEM25_012645</name>
</gene>
<comment type="activity regulation">
    <text evidence="8">Allosterically activated by fructose 1,6-bisphosphate (FBP).</text>
</comment>
<dbReference type="SUPFAM" id="SSF51735">
    <property type="entry name" value="NAD(P)-binding Rossmann-fold domains"/>
    <property type="match status" value="1"/>
</dbReference>
<evidence type="ECO:0000256" key="2">
    <source>
        <dbReference type="ARBA" id="ARBA00004843"/>
    </source>
</evidence>
<comment type="similarity">
    <text evidence="3 8">Belongs to the LDH/MDH superfamily. LDH family.</text>
</comment>
<dbReference type="SUPFAM" id="SSF56327">
    <property type="entry name" value="LDH C-terminal domain-like"/>
    <property type="match status" value="1"/>
</dbReference>
<feature type="domain" description="Lactate/malate dehydrogenase N-terminal" evidence="11">
    <location>
        <begin position="1"/>
        <end position="139"/>
    </location>
</feature>
<comment type="caution">
    <text evidence="8">Lacks conserved residue(s) required for the propagation of feature annotation.</text>
</comment>
<evidence type="ECO:0000256" key="6">
    <source>
        <dbReference type="ARBA" id="ARBA00023027"/>
    </source>
</evidence>
<comment type="caution">
    <text evidence="13">The sequence shown here is derived from an EMBL/GenBank/DDBJ whole genome shotgun (WGS) entry which is preliminary data.</text>
</comment>
<dbReference type="OrthoDB" id="9802969at2"/>
<keyword evidence="6 8" id="KW-0520">NAD</keyword>
<feature type="binding site" evidence="8">
    <location>
        <position position="11"/>
    </location>
    <ligand>
        <name>NAD(+)</name>
        <dbReference type="ChEBI" id="CHEBI:57540"/>
    </ligand>
</feature>
<evidence type="ECO:0000256" key="3">
    <source>
        <dbReference type="ARBA" id="ARBA00006054"/>
    </source>
</evidence>
<dbReference type="GO" id="GO:0005737">
    <property type="term" value="C:cytoplasm"/>
    <property type="evidence" value="ECO:0007669"/>
    <property type="project" value="UniProtKB-SubCell"/>
</dbReference>
<feature type="binding site" evidence="8">
    <location>
        <position position="62"/>
    </location>
    <ligand>
        <name>NAD(+)</name>
        <dbReference type="ChEBI" id="CHEBI:57540"/>
    </ligand>
</feature>
<evidence type="ECO:0000259" key="12">
    <source>
        <dbReference type="Pfam" id="PF02866"/>
    </source>
</evidence>
<proteinExistence type="inferred from homology"/>
<feature type="binding site" evidence="8">
    <location>
        <position position="150"/>
    </location>
    <ligand>
        <name>beta-D-fructose 1,6-bisphosphate</name>
        <dbReference type="ChEBI" id="CHEBI:32966"/>
        <note>allosteric activator</note>
    </ligand>
</feature>
<evidence type="ECO:0000256" key="5">
    <source>
        <dbReference type="ARBA" id="ARBA00023002"/>
    </source>
</evidence>
<evidence type="ECO:0000256" key="1">
    <source>
        <dbReference type="ARBA" id="ARBA00003966"/>
    </source>
</evidence>
<dbReference type="InterPro" id="IPR022383">
    <property type="entry name" value="Lactate/malate_DH_C"/>
</dbReference>
<comment type="subcellular location">
    <subcellularLocation>
        <location evidence="8">Cytoplasm</location>
    </subcellularLocation>
</comment>
<evidence type="ECO:0000256" key="10">
    <source>
        <dbReference type="PIRSR" id="PIRSR000102-3"/>
    </source>
</evidence>
<keyword evidence="8" id="KW-0963">Cytoplasm</keyword>
<feature type="binding site" evidence="10">
    <location>
        <begin position="7"/>
        <end position="12"/>
    </location>
    <ligand>
        <name>NAD(+)</name>
        <dbReference type="ChEBI" id="CHEBI:57540"/>
    </ligand>
</feature>
<feature type="binding site" evidence="8">
    <location>
        <position position="79"/>
    </location>
    <ligand>
        <name>substrate</name>
    </ligand>
</feature>
<dbReference type="PIRSF" id="PIRSF000102">
    <property type="entry name" value="Lac_mal_DH"/>
    <property type="match status" value="1"/>
</dbReference>
<dbReference type="InterPro" id="IPR001557">
    <property type="entry name" value="L-lactate/malate_DH"/>
</dbReference>
<feature type="domain" description="Lactate/malate dehydrogenase C-terminal" evidence="12">
    <location>
        <begin position="142"/>
        <end position="300"/>
    </location>
</feature>
<dbReference type="InterPro" id="IPR018177">
    <property type="entry name" value="L-lactate_DH_AS"/>
</dbReference>
<keyword evidence="8" id="KW-0597">Phosphoprotein</keyword>
<evidence type="ECO:0000256" key="4">
    <source>
        <dbReference type="ARBA" id="ARBA00012967"/>
    </source>
</evidence>
<feature type="binding site" evidence="8">
    <location>
        <begin position="76"/>
        <end position="77"/>
    </location>
    <ligand>
        <name>NAD(+)</name>
        <dbReference type="ChEBI" id="CHEBI:57540"/>
    </ligand>
</feature>
<evidence type="ECO:0000256" key="7">
    <source>
        <dbReference type="ARBA" id="ARBA00049258"/>
    </source>
</evidence>
<comment type="function">
    <text evidence="8">Catalyzes the conversion of lactate to pyruvate.</text>
</comment>
<dbReference type="Proteomes" id="UP000246132">
    <property type="component" value="Unassembled WGS sequence"/>
</dbReference>
<protein>
    <recommendedName>
        <fullName evidence="4 8">L-lactate dehydrogenase</fullName>
        <shortName evidence="8">L-LDH</shortName>
        <ecNumber evidence="4 8">1.1.1.27</ecNumber>
    </recommendedName>
</protein>
<dbReference type="UniPathway" id="UPA00554">
    <property type="reaction ID" value="UER00611"/>
</dbReference>
<feature type="binding site" evidence="8">
    <location>
        <position position="165"/>
    </location>
    <ligand>
        <name>beta-D-fructose 1,6-bisphosphate</name>
        <dbReference type="ChEBI" id="CHEBI:32966"/>
        <note>allosteric activator</note>
    </ligand>
</feature>
<feature type="active site" description="Proton acceptor" evidence="8 9">
    <location>
        <position position="172"/>
    </location>
</feature>
<dbReference type="EC" id="1.1.1.27" evidence="4 8"/>
<dbReference type="PRINTS" id="PR00086">
    <property type="entry name" value="LLDHDRGNASE"/>
</dbReference>
<keyword evidence="8" id="KW-0021">Allosteric enzyme</keyword>
<dbReference type="GO" id="GO:0004459">
    <property type="term" value="F:L-lactate dehydrogenase (NAD+) activity"/>
    <property type="evidence" value="ECO:0007669"/>
    <property type="project" value="UniProtKB-UniRule"/>
</dbReference>
<comment type="function">
    <text evidence="1">Catalyzes the reversible oxidation of malate to oxaloacetate.</text>
</comment>